<dbReference type="PROSITE" id="PS00028">
    <property type="entry name" value="ZINC_FINGER_C2H2_1"/>
    <property type="match status" value="2"/>
</dbReference>
<evidence type="ECO:0000256" key="5">
    <source>
        <dbReference type="ARBA" id="ARBA00022473"/>
    </source>
</evidence>
<evidence type="ECO:0000256" key="12">
    <source>
        <dbReference type="ARBA" id="ARBA00023242"/>
    </source>
</evidence>
<dbReference type="GO" id="GO:0008270">
    <property type="term" value="F:zinc ion binding"/>
    <property type="evidence" value="ECO:0007669"/>
    <property type="project" value="UniProtKB-KW"/>
</dbReference>
<proteinExistence type="inferred from homology"/>
<organism evidence="15 16">
    <name type="scientific">Tribolium castaneum</name>
    <name type="common">Red flour beetle</name>
    <dbReference type="NCBI Taxonomy" id="7070"/>
    <lineage>
        <taxon>Eukaryota</taxon>
        <taxon>Metazoa</taxon>
        <taxon>Ecdysozoa</taxon>
        <taxon>Arthropoda</taxon>
        <taxon>Hexapoda</taxon>
        <taxon>Insecta</taxon>
        <taxon>Pterygota</taxon>
        <taxon>Neoptera</taxon>
        <taxon>Endopterygota</taxon>
        <taxon>Coleoptera</taxon>
        <taxon>Polyphaga</taxon>
        <taxon>Cucujiformia</taxon>
        <taxon>Tenebrionidae</taxon>
        <taxon>Tenebrionidae incertae sedis</taxon>
        <taxon>Tribolium</taxon>
    </lineage>
</organism>
<dbReference type="PANTHER" id="PTHR24392">
    <property type="entry name" value="ZINC FINGER PROTEIN"/>
    <property type="match status" value="1"/>
</dbReference>
<comment type="similarity">
    <text evidence="3">Belongs to the hunchback C2H2-type zinc-finger protein family.</text>
</comment>
<dbReference type="EMBL" id="KQ971344">
    <property type="protein sequence ID" value="KYB27134.1"/>
    <property type="molecule type" value="Genomic_DNA"/>
</dbReference>
<dbReference type="InterPro" id="IPR036236">
    <property type="entry name" value="Znf_C2H2_sf"/>
</dbReference>
<evidence type="ECO:0000256" key="8">
    <source>
        <dbReference type="ARBA" id="ARBA00022737"/>
    </source>
</evidence>
<comment type="subcellular location">
    <subcellularLocation>
        <location evidence="2">Nucleus</location>
    </subcellularLocation>
</comment>
<protein>
    <recommendedName>
        <fullName evidence="4">Protein hunchback</fullName>
    </recommendedName>
</protein>
<keyword evidence="9 13" id="KW-0863">Zinc-finger</keyword>
<keyword evidence="8" id="KW-0677">Repeat</keyword>
<evidence type="ECO:0000256" key="9">
    <source>
        <dbReference type="ARBA" id="ARBA00022771"/>
    </source>
</evidence>
<accession>A0A139WGX9</accession>
<keyword evidence="6" id="KW-0302">Gap protein</keyword>
<evidence type="ECO:0000313" key="16">
    <source>
        <dbReference type="Proteomes" id="UP000007266"/>
    </source>
</evidence>
<dbReference type="InterPro" id="IPR013087">
    <property type="entry name" value="Znf_C2H2_type"/>
</dbReference>
<dbReference type="Gene3D" id="3.30.160.60">
    <property type="entry name" value="Classic Zinc Finger"/>
    <property type="match status" value="7"/>
</dbReference>
<evidence type="ECO:0000256" key="3">
    <source>
        <dbReference type="ARBA" id="ARBA00007746"/>
    </source>
</evidence>
<reference evidence="15 16" key="1">
    <citation type="journal article" date="2008" name="Nature">
        <title>The genome of the model beetle and pest Tribolium castaneum.</title>
        <authorList>
            <consortium name="Tribolium Genome Sequencing Consortium"/>
            <person name="Richards S."/>
            <person name="Gibbs R.A."/>
            <person name="Weinstock G.M."/>
            <person name="Brown S.J."/>
            <person name="Denell R."/>
            <person name="Beeman R.W."/>
            <person name="Gibbs R."/>
            <person name="Beeman R.W."/>
            <person name="Brown S.J."/>
            <person name="Bucher G."/>
            <person name="Friedrich M."/>
            <person name="Grimmelikhuijzen C.J."/>
            <person name="Klingler M."/>
            <person name="Lorenzen M."/>
            <person name="Richards S."/>
            <person name="Roth S."/>
            <person name="Schroder R."/>
            <person name="Tautz D."/>
            <person name="Zdobnov E.M."/>
            <person name="Muzny D."/>
            <person name="Gibbs R.A."/>
            <person name="Weinstock G.M."/>
            <person name="Attaway T."/>
            <person name="Bell S."/>
            <person name="Buhay C.J."/>
            <person name="Chandrabose M.N."/>
            <person name="Chavez D."/>
            <person name="Clerk-Blankenburg K.P."/>
            <person name="Cree A."/>
            <person name="Dao M."/>
            <person name="Davis C."/>
            <person name="Chacko J."/>
            <person name="Dinh H."/>
            <person name="Dugan-Rocha S."/>
            <person name="Fowler G."/>
            <person name="Garner T.T."/>
            <person name="Garnes J."/>
            <person name="Gnirke A."/>
            <person name="Hawes A."/>
            <person name="Hernandez J."/>
            <person name="Hines S."/>
            <person name="Holder M."/>
            <person name="Hume J."/>
            <person name="Jhangiani S.N."/>
            <person name="Joshi V."/>
            <person name="Khan Z.M."/>
            <person name="Jackson L."/>
            <person name="Kovar C."/>
            <person name="Kowis A."/>
            <person name="Lee S."/>
            <person name="Lewis L.R."/>
            <person name="Margolis J."/>
            <person name="Morgan M."/>
            <person name="Nazareth L.V."/>
            <person name="Nguyen N."/>
            <person name="Okwuonu G."/>
            <person name="Parker D."/>
            <person name="Richards S."/>
            <person name="Ruiz S.J."/>
            <person name="Santibanez J."/>
            <person name="Savard J."/>
            <person name="Scherer S.E."/>
            <person name="Schneider B."/>
            <person name="Sodergren E."/>
            <person name="Tautz D."/>
            <person name="Vattahil S."/>
            <person name="Villasana D."/>
            <person name="White C.S."/>
            <person name="Wright R."/>
            <person name="Park Y."/>
            <person name="Beeman R.W."/>
            <person name="Lord J."/>
            <person name="Oppert B."/>
            <person name="Lorenzen M."/>
            <person name="Brown S."/>
            <person name="Wang L."/>
            <person name="Savard J."/>
            <person name="Tautz D."/>
            <person name="Richards S."/>
            <person name="Weinstock G."/>
            <person name="Gibbs R.A."/>
            <person name="Liu Y."/>
            <person name="Worley K."/>
            <person name="Weinstock G."/>
            <person name="Elsik C.G."/>
            <person name="Reese J.T."/>
            <person name="Elhaik E."/>
            <person name="Landan G."/>
            <person name="Graur D."/>
            <person name="Arensburger P."/>
            <person name="Atkinson P."/>
            <person name="Beeman R.W."/>
            <person name="Beidler J."/>
            <person name="Brown S.J."/>
            <person name="Demuth J.P."/>
            <person name="Drury D.W."/>
            <person name="Du Y.Z."/>
            <person name="Fujiwara H."/>
            <person name="Lorenzen M."/>
            <person name="Maselli V."/>
            <person name="Osanai M."/>
            <person name="Park Y."/>
            <person name="Robertson H.M."/>
            <person name="Tu Z."/>
            <person name="Wang J.J."/>
            <person name="Wang S."/>
            <person name="Richards S."/>
            <person name="Song H."/>
            <person name="Zhang L."/>
            <person name="Sodergren E."/>
            <person name="Werner D."/>
            <person name="Stanke M."/>
            <person name="Morgenstern B."/>
            <person name="Solovyev V."/>
            <person name="Kosarev P."/>
            <person name="Brown G."/>
            <person name="Chen H.C."/>
            <person name="Ermolaeva O."/>
            <person name="Hlavina W."/>
            <person name="Kapustin Y."/>
            <person name="Kiryutin B."/>
            <person name="Kitts P."/>
            <person name="Maglott D."/>
            <person name="Pruitt K."/>
            <person name="Sapojnikov V."/>
            <person name="Souvorov A."/>
            <person name="Mackey A.J."/>
            <person name="Waterhouse R.M."/>
            <person name="Wyder S."/>
            <person name="Zdobnov E.M."/>
            <person name="Zdobnov E.M."/>
            <person name="Wyder S."/>
            <person name="Kriventseva E.V."/>
            <person name="Kadowaki T."/>
            <person name="Bork P."/>
            <person name="Aranda M."/>
            <person name="Bao R."/>
            <person name="Beermann A."/>
            <person name="Berns N."/>
            <person name="Bolognesi R."/>
            <person name="Bonneton F."/>
            <person name="Bopp D."/>
            <person name="Brown S.J."/>
            <person name="Bucher G."/>
            <person name="Butts T."/>
            <person name="Chaumot A."/>
            <person name="Denell R.E."/>
            <person name="Ferrier D.E."/>
            <person name="Friedrich M."/>
            <person name="Gordon C.M."/>
            <person name="Jindra M."/>
            <person name="Klingler M."/>
            <person name="Lan Q."/>
            <person name="Lattorff H.M."/>
            <person name="Laudet V."/>
            <person name="von Levetsow C."/>
            <person name="Liu Z."/>
            <person name="Lutz R."/>
            <person name="Lynch J.A."/>
            <person name="da Fonseca R.N."/>
            <person name="Posnien N."/>
            <person name="Reuter R."/>
            <person name="Roth S."/>
            <person name="Savard J."/>
            <person name="Schinko J.B."/>
            <person name="Schmitt C."/>
            <person name="Schoppmeier M."/>
            <person name="Schroder R."/>
            <person name="Shippy T.D."/>
            <person name="Simonnet F."/>
            <person name="Marques-Souza H."/>
            <person name="Tautz D."/>
            <person name="Tomoyasu Y."/>
            <person name="Trauner J."/>
            <person name="Van der Zee M."/>
            <person name="Vervoort M."/>
            <person name="Wittkopp N."/>
            <person name="Wimmer E.A."/>
            <person name="Yang X."/>
            <person name="Jones A.K."/>
            <person name="Sattelle D.B."/>
            <person name="Ebert P.R."/>
            <person name="Nelson D."/>
            <person name="Scott J.G."/>
            <person name="Beeman R.W."/>
            <person name="Muthukrishnan S."/>
            <person name="Kramer K.J."/>
            <person name="Arakane Y."/>
            <person name="Beeman R.W."/>
            <person name="Zhu Q."/>
            <person name="Hogenkamp D."/>
            <person name="Dixit R."/>
            <person name="Oppert B."/>
            <person name="Jiang H."/>
            <person name="Zou Z."/>
            <person name="Marshall J."/>
            <person name="Elpidina E."/>
            <person name="Vinokurov K."/>
            <person name="Oppert C."/>
            <person name="Zou Z."/>
            <person name="Evans J."/>
            <person name="Lu Z."/>
            <person name="Zhao P."/>
            <person name="Sumathipala N."/>
            <person name="Altincicek B."/>
            <person name="Vilcinskas A."/>
            <person name="Williams M."/>
            <person name="Hultmark D."/>
            <person name="Hetru C."/>
            <person name="Jiang H."/>
            <person name="Grimmelikhuijzen C.J."/>
            <person name="Hauser F."/>
            <person name="Cazzamali G."/>
            <person name="Williamson M."/>
            <person name="Park Y."/>
            <person name="Li B."/>
            <person name="Tanaka Y."/>
            <person name="Predel R."/>
            <person name="Neupert S."/>
            <person name="Schachtner J."/>
            <person name="Verleyen P."/>
            <person name="Raible F."/>
            <person name="Bork P."/>
            <person name="Friedrich M."/>
            <person name="Walden K.K."/>
            <person name="Robertson H.M."/>
            <person name="Angeli S."/>
            <person name="Foret S."/>
            <person name="Bucher G."/>
            <person name="Schuetz S."/>
            <person name="Maleszka R."/>
            <person name="Wimmer E.A."/>
            <person name="Beeman R.W."/>
            <person name="Lorenzen M."/>
            <person name="Tomoyasu Y."/>
            <person name="Miller S.C."/>
            <person name="Grossmann D."/>
            <person name="Bucher G."/>
        </authorList>
    </citation>
    <scope>NUCLEOTIDE SEQUENCE [LARGE SCALE GENOMIC DNA]</scope>
    <source>
        <strain evidence="15 16">Georgia GA2</strain>
    </source>
</reference>
<dbReference type="GO" id="GO:0006357">
    <property type="term" value="P:regulation of transcription by RNA polymerase II"/>
    <property type="evidence" value="ECO:0000318"/>
    <property type="project" value="GO_Central"/>
</dbReference>
<evidence type="ECO:0000256" key="10">
    <source>
        <dbReference type="ARBA" id="ARBA00022833"/>
    </source>
</evidence>
<keyword evidence="7" id="KW-0479">Metal-binding</keyword>
<dbReference type="GO" id="GO:0000977">
    <property type="term" value="F:RNA polymerase II transcription regulatory region sequence-specific DNA binding"/>
    <property type="evidence" value="ECO:0000318"/>
    <property type="project" value="GO_Central"/>
</dbReference>
<dbReference type="SMART" id="SM00355">
    <property type="entry name" value="ZnF_C2H2"/>
    <property type="match status" value="14"/>
</dbReference>
<evidence type="ECO:0000259" key="14">
    <source>
        <dbReference type="PROSITE" id="PS50157"/>
    </source>
</evidence>
<evidence type="ECO:0000256" key="4">
    <source>
        <dbReference type="ARBA" id="ARBA00013638"/>
    </source>
</evidence>
<dbReference type="GO" id="GO:0000981">
    <property type="term" value="F:DNA-binding transcription factor activity, RNA polymerase II-specific"/>
    <property type="evidence" value="ECO:0000318"/>
    <property type="project" value="GO_Central"/>
</dbReference>
<dbReference type="eggNOG" id="KOG1721">
    <property type="taxonomic scope" value="Eukaryota"/>
</dbReference>
<dbReference type="FunFam" id="3.30.160.60:FF:002403">
    <property type="entry name" value="zinc finger protein 420"/>
    <property type="match status" value="1"/>
</dbReference>
<dbReference type="InParanoid" id="A0A139WGX9"/>
<evidence type="ECO:0000256" key="7">
    <source>
        <dbReference type="ARBA" id="ARBA00022723"/>
    </source>
</evidence>
<evidence type="ECO:0000256" key="13">
    <source>
        <dbReference type="PROSITE-ProRule" id="PRU00042"/>
    </source>
</evidence>
<feature type="domain" description="C2H2-type" evidence="14">
    <location>
        <begin position="287"/>
        <end position="314"/>
    </location>
</feature>
<dbReference type="OMA" id="VTHERND"/>
<name>A0A139WGX9_TRICA</name>
<dbReference type="SUPFAM" id="SSF57667">
    <property type="entry name" value="beta-beta-alpha zinc fingers"/>
    <property type="match status" value="4"/>
</dbReference>
<keyword evidence="11" id="KW-0238">DNA-binding</keyword>
<evidence type="ECO:0000256" key="2">
    <source>
        <dbReference type="ARBA" id="ARBA00004123"/>
    </source>
</evidence>
<gene>
    <name evidence="15" type="primary">AUGUSTUS-3.0.2_33327</name>
    <name evidence="15" type="ORF">TcasGA2_TC033327</name>
</gene>
<evidence type="ECO:0000256" key="1">
    <source>
        <dbReference type="ARBA" id="ARBA00003983"/>
    </source>
</evidence>
<dbReference type="Proteomes" id="UP000007266">
    <property type="component" value="Linkage group 6"/>
</dbReference>
<feature type="domain" description="C2H2-type" evidence="14">
    <location>
        <begin position="106"/>
        <end position="134"/>
    </location>
</feature>
<dbReference type="GO" id="GO:0005634">
    <property type="term" value="C:nucleus"/>
    <property type="evidence" value="ECO:0007669"/>
    <property type="project" value="UniProtKB-SubCell"/>
</dbReference>
<dbReference type="PROSITE" id="PS50157">
    <property type="entry name" value="ZINC_FINGER_C2H2_2"/>
    <property type="match status" value="4"/>
</dbReference>
<keyword evidence="10" id="KW-0862">Zinc</keyword>
<evidence type="ECO:0000256" key="6">
    <source>
        <dbReference type="ARBA" id="ARBA00022492"/>
    </source>
</evidence>
<dbReference type="PANTHER" id="PTHR24392:SF49">
    <property type="entry name" value="PROTEIN HUNCHBACK"/>
    <property type="match status" value="1"/>
</dbReference>
<evidence type="ECO:0000256" key="11">
    <source>
        <dbReference type="ARBA" id="ARBA00023125"/>
    </source>
</evidence>
<keyword evidence="12" id="KW-0539">Nucleus</keyword>
<feature type="domain" description="C2H2-type" evidence="14">
    <location>
        <begin position="316"/>
        <end position="344"/>
    </location>
</feature>
<keyword evidence="16" id="KW-1185">Reference proteome</keyword>
<comment type="function">
    <text evidence="1">Gap class segmentation protein that controls development of head structures.</text>
</comment>
<sequence>MELYKCKKCTFRTKLQSTMKNHSTIHTIGAETFDCSSVLEPYKCHKCPTFVTPFLSQLRHHIVQGHTSQRVKLTLHKCPRCDFKSFSRFLFSKHLKSVTHERNDFYECKSCDYVTRSVPRLRRHVIARHTADSEIEWFQCAYCPFKGKLRGNLSRHVQIHDPDFRFACQFCDYKAKRSDYLRQHLYGRHMSKILRAHSCDHCDFKSIDRARLKSHQVAKHTVKCDFDYLQCSQCQYKTPFKFVLNRHVTSKHGPDRLKCDQCEFVTKYKLSLRNHILLKHTENAQMFSCDKCDYKSKIKSTLSNHRRLQHGNVPMFQCDVCDYRTNQKISLLRHFRALHNRAHKCRECNLSFETNLELTAHKKNEHWKGVKVYKCKLCDFESIHPGSISNHKYLRHSDKWFCCEHCDYKTKMKLSFAKHVRARHCD</sequence>
<feature type="domain" description="C2H2-type" evidence="14">
    <location>
        <begin position="343"/>
        <end position="366"/>
    </location>
</feature>
<reference evidence="15 16" key="2">
    <citation type="journal article" date="2010" name="Nucleic Acids Res.">
        <title>BeetleBase in 2010: revisions to provide comprehensive genomic information for Tribolium castaneum.</title>
        <authorList>
            <person name="Kim H.S."/>
            <person name="Murphy T."/>
            <person name="Xia J."/>
            <person name="Caragea D."/>
            <person name="Park Y."/>
            <person name="Beeman R.W."/>
            <person name="Lorenzen M.D."/>
            <person name="Butcher S."/>
            <person name="Manak J.R."/>
            <person name="Brown S.J."/>
        </authorList>
    </citation>
    <scope>GENOME REANNOTATION</scope>
    <source>
        <strain evidence="15 16">Georgia GA2</strain>
    </source>
</reference>
<keyword evidence="5" id="KW-0217">Developmental protein</keyword>
<evidence type="ECO:0000313" key="15">
    <source>
        <dbReference type="EMBL" id="KYB27134.1"/>
    </source>
</evidence>
<dbReference type="AlphaFoldDB" id="A0A139WGX9"/>